<dbReference type="AlphaFoldDB" id="A0A1I7WHU1"/>
<dbReference type="WBParaSite" id="Hba_04569">
    <property type="protein sequence ID" value="Hba_04569"/>
    <property type="gene ID" value="Hba_04569"/>
</dbReference>
<dbReference type="Proteomes" id="UP000095283">
    <property type="component" value="Unplaced"/>
</dbReference>
<organism evidence="1 2">
    <name type="scientific">Heterorhabditis bacteriophora</name>
    <name type="common">Entomopathogenic nematode worm</name>
    <dbReference type="NCBI Taxonomy" id="37862"/>
    <lineage>
        <taxon>Eukaryota</taxon>
        <taxon>Metazoa</taxon>
        <taxon>Ecdysozoa</taxon>
        <taxon>Nematoda</taxon>
        <taxon>Chromadorea</taxon>
        <taxon>Rhabditida</taxon>
        <taxon>Rhabditina</taxon>
        <taxon>Rhabditomorpha</taxon>
        <taxon>Strongyloidea</taxon>
        <taxon>Heterorhabditidae</taxon>
        <taxon>Heterorhabditis</taxon>
    </lineage>
</organism>
<evidence type="ECO:0000313" key="2">
    <source>
        <dbReference type="WBParaSite" id="Hba_04569"/>
    </source>
</evidence>
<dbReference type="PANTHER" id="PTHR35374:SF1">
    <property type="entry name" value="PROTEIN KINASE DOMAIN-CONTAINING PROTEIN"/>
    <property type="match status" value="1"/>
</dbReference>
<keyword evidence="1" id="KW-1185">Reference proteome</keyword>
<accession>A0A1I7WHU1</accession>
<proteinExistence type="predicted"/>
<sequence>MVSIDFLPSNPNSLLEMLQLSAESYQAGNENGFNKIHRILDELLKMKEIKKHELKTIYKNIGI</sequence>
<evidence type="ECO:0000313" key="1">
    <source>
        <dbReference type="Proteomes" id="UP000095283"/>
    </source>
</evidence>
<name>A0A1I7WHU1_HETBA</name>
<protein>
    <submittedName>
        <fullName evidence="2">Transcriptional regulator</fullName>
    </submittedName>
</protein>
<dbReference type="PANTHER" id="PTHR35374">
    <property type="entry name" value="CYCLIN-DEPENDENT KINASE 11A-LIKE"/>
    <property type="match status" value="1"/>
</dbReference>
<reference evidence="2" key="1">
    <citation type="submission" date="2016-11" db="UniProtKB">
        <authorList>
            <consortium name="WormBaseParasite"/>
        </authorList>
    </citation>
    <scope>IDENTIFICATION</scope>
</reference>